<dbReference type="EMBL" id="FNET01000028">
    <property type="protein sequence ID" value="SDM87582.1"/>
    <property type="molecule type" value="Genomic_DNA"/>
</dbReference>
<name>A0A1G9WSM5_9PSEU</name>
<evidence type="ECO:0000313" key="3">
    <source>
        <dbReference type="Proteomes" id="UP000199682"/>
    </source>
</evidence>
<dbReference type="InterPro" id="IPR046151">
    <property type="entry name" value="DUF6153"/>
</dbReference>
<dbReference type="Pfam" id="PF19650">
    <property type="entry name" value="DUF6153"/>
    <property type="match status" value="1"/>
</dbReference>
<sequence>MVAVLAGVALGFGVQCSDGMAATAYASPPMVGMQAHEPVPAGLDALGASHGDEGSVPDGMLMTCLAFLVGVVVSVLIARPVAVSRAGSLVAVRVWAREMPRPRAPSLAQLCLLRT</sequence>
<keyword evidence="1" id="KW-0472">Membrane</keyword>
<reference evidence="3" key="1">
    <citation type="submission" date="2016-10" db="EMBL/GenBank/DDBJ databases">
        <authorList>
            <person name="Varghese N."/>
            <person name="Submissions S."/>
        </authorList>
    </citation>
    <scope>NUCLEOTIDE SEQUENCE [LARGE SCALE GENOMIC DNA]</scope>
    <source>
        <strain evidence="3">DSM 44796</strain>
    </source>
</reference>
<evidence type="ECO:0000256" key="1">
    <source>
        <dbReference type="SAM" id="Phobius"/>
    </source>
</evidence>
<protein>
    <submittedName>
        <fullName evidence="2">Uncharacterized protein</fullName>
    </submittedName>
</protein>
<accession>A0A1G9WSM5</accession>
<dbReference type="AlphaFoldDB" id="A0A1G9WSM5"/>
<keyword evidence="1" id="KW-1133">Transmembrane helix</keyword>
<proteinExistence type="predicted"/>
<organism evidence="2 3">
    <name type="scientific">Lentzea albidocapillata subsp. violacea</name>
    <dbReference type="NCBI Taxonomy" id="128104"/>
    <lineage>
        <taxon>Bacteria</taxon>
        <taxon>Bacillati</taxon>
        <taxon>Actinomycetota</taxon>
        <taxon>Actinomycetes</taxon>
        <taxon>Pseudonocardiales</taxon>
        <taxon>Pseudonocardiaceae</taxon>
        <taxon>Lentzea</taxon>
    </lineage>
</organism>
<dbReference type="Proteomes" id="UP000199682">
    <property type="component" value="Unassembled WGS sequence"/>
</dbReference>
<feature type="transmembrane region" description="Helical" evidence="1">
    <location>
        <begin position="59"/>
        <end position="78"/>
    </location>
</feature>
<keyword evidence="1" id="KW-0812">Transmembrane</keyword>
<evidence type="ECO:0000313" key="2">
    <source>
        <dbReference type="EMBL" id="SDM87582.1"/>
    </source>
</evidence>
<gene>
    <name evidence="2" type="ORF">SAMN04488074_12870</name>
</gene>